<reference evidence="1 2" key="1">
    <citation type="submission" date="2023-10" db="EMBL/GenBank/DDBJ databases">
        <title>Glaciecola aquimarina strain GGW-M5 nov., isolated from a coastal seawater.</title>
        <authorList>
            <person name="Bayburt H."/>
            <person name="Kim J.M."/>
            <person name="Choi B.J."/>
            <person name="Jeon C.O."/>
        </authorList>
    </citation>
    <scope>NUCLEOTIDE SEQUENCE [LARGE SCALE GENOMIC DNA]</scope>
    <source>
        <strain evidence="1 2">KCTC 32108</strain>
    </source>
</reference>
<evidence type="ECO:0000313" key="2">
    <source>
        <dbReference type="Proteomes" id="UP001247805"/>
    </source>
</evidence>
<dbReference type="RefSeq" id="WP_316025053.1">
    <property type="nucleotide sequence ID" value="NZ_JAWDIO010000002.1"/>
</dbReference>
<evidence type="ECO:0008006" key="3">
    <source>
        <dbReference type="Google" id="ProtNLM"/>
    </source>
</evidence>
<protein>
    <recommendedName>
        <fullName evidence="3">Alanine racemase C-terminal domain-containing protein</fullName>
    </recommendedName>
</protein>
<gene>
    <name evidence="1" type="ORF">RS130_05005</name>
</gene>
<dbReference type="Proteomes" id="UP001247805">
    <property type="component" value="Unassembled WGS sequence"/>
</dbReference>
<evidence type="ECO:0000313" key="1">
    <source>
        <dbReference type="EMBL" id="MDU0353373.1"/>
    </source>
</evidence>
<accession>A0ABU3STR8</accession>
<organism evidence="1 2">
    <name type="scientific">Paraglaciecola aquimarina</name>
    <dbReference type="NCBI Taxonomy" id="1235557"/>
    <lineage>
        <taxon>Bacteria</taxon>
        <taxon>Pseudomonadati</taxon>
        <taxon>Pseudomonadota</taxon>
        <taxon>Gammaproteobacteria</taxon>
        <taxon>Alteromonadales</taxon>
        <taxon>Alteromonadaceae</taxon>
        <taxon>Paraglaciecola</taxon>
    </lineage>
</organism>
<proteinExistence type="predicted"/>
<keyword evidence="2" id="KW-1185">Reference proteome</keyword>
<comment type="caution">
    <text evidence="1">The sequence shown here is derived from an EMBL/GenBank/DDBJ whole genome shotgun (WGS) entry which is preliminary data.</text>
</comment>
<sequence length="107" mass="11380">MIVAGLEQHSLLAQYDLVVLDLGRDKLAAGTVMGIYSQGPDIIKGEPPRYSAKASALSIAHISQPKIEQPAMKVGEVIVVNTFENASYALITESTKVITTGMIVAKP</sequence>
<dbReference type="EMBL" id="JAWDIO010000002">
    <property type="protein sequence ID" value="MDU0353373.1"/>
    <property type="molecule type" value="Genomic_DNA"/>
</dbReference>
<name>A0ABU3STR8_9ALTE</name>